<dbReference type="Pfam" id="PF00001">
    <property type="entry name" value="7tm_1"/>
    <property type="match status" value="1"/>
</dbReference>
<gene>
    <name evidence="9" type="ORF">GPUH_LOCUS7245</name>
</gene>
<dbReference type="PRINTS" id="PR00237">
    <property type="entry name" value="GPCRRHODOPSN"/>
</dbReference>
<evidence type="ECO:0000256" key="2">
    <source>
        <dbReference type="ARBA" id="ARBA00022475"/>
    </source>
</evidence>
<comment type="subcellular location">
    <subcellularLocation>
        <location evidence="1">Cell membrane</location>
        <topology evidence="1">Multi-pass membrane protein</topology>
    </subcellularLocation>
</comment>
<evidence type="ECO:0000256" key="6">
    <source>
        <dbReference type="ARBA" id="ARBA00023170"/>
    </source>
</evidence>
<evidence type="ECO:0000256" key="7">
    <source>
        <dbReference type="SAM" id="Phobius"/>
    </source>
</evidence>
<dbReference type="EMBL" id="UYRT01018427">
    <property type="protein sequence ID" value="VDK57698.1"/>
    <property type="molecule type" value="Genomic_DNA"/>
</dbReference>
<organism evidence="9 10">
    <name type="scientific">Gongylonema pulchrum</name>
    <dbReference type="NCBI Taxonomy" id="637853"/>
    <lineage>
        <taxon>Eukaryota</taxon>
        <taxon>Metazoa</taxon>
        <taxon>Ecdysozoa</taxon>
        <taxon>Nematoda</taxon>
        <taxon>Chromadorea</taxon>
        <taxon>Rhabditida</taxon>
        <taxon>Spirurina</taxon>
        <taxon>Spiruromorpha</taxon>
        <taxon>Spiruroidea</taxon>
        <taxon>Gongylonematidae</taxon>
        <taxon>Gongylonema</taxon>
    </lineage>
</organism>
<evidence type="ECO:0000256" key="4">
    <source>
        <dbReference type="ARBA" id="ARBA00022989"/>
    </source>
</evidence>
<dbReference type="InterPro" id="IPR000276">
    <property type="entry name" value="GPCR_Rhodpsn"/>
</dbReference>
<dbReference type="InterPro" id="IPR017452">
    <property type="entry name" value="GPCR_Rhodpsn_7TM"/>
</dbReference>
<accession>A0A3P6SVS0</accession>
<name>A0A3P6SVS0_9BILA</name>
<keyword evidence="4 7" id="KW-1133">Transmembrane helix</keyword>
<dbReference type="PANTHER" id="PTHR24241">
    <property type="entry name" value="NEUROPEPTIDE RECEPTOR-RELATED G-PROTEIN COUPLED RECEPTOR"/>
    <property type="match status" value="1"/>
</dbReference>
<dbReference type="PANTHER" id="PTHR24241:SF59">
    <property type="entry name" value="ADIPOKINETIC HORMONE RECEPTOR, ISOFORM C"/>
    <property type="match status" value="1"/>
</dbReference>
<keyword evidence="10" id="KW-1185">Reference proteome</keyword>
<reference evidence="9 10" key="1">
    <citation type="submission" date="2018-11" db="EMBL/GenBank/DDBJ databases">
        <authorList>
            <consortium name="Pathogen Informatics"/>
        </authorList>
    </citation>
    <scope>NUCLEOTIDE SEQUENCE [LARGE SCALE GENOMIC DNA]</scope>
</reference>
<dbReference type="GO" id="GO:0032870">
    <property type="term" value="P:cellular response to hormone stimulus"/>
    <property type="evidence" value="ECO:0007669"/>
    <property type="project" value="TreeGrafter"/>
</dbReference>
<keyword evidence="3 7" id="KW-0812">Transmembrane</keyword>
<dbReference type="Proteomes" id="UP000271098">
    <property type="component" value="Unassembled WGS sequence"/>
</dbReference>
<dbReference type="Gene3D" id="1.20.1070.10">
    <property type="entry name" value="Rhodopsin 7-helix transmembrane proteins"/>
    <property type="match status" value="1"/>
</dbReference>
<sequence length="135" mass="15145">MRRSVATYERAWSRTLKVTFVVVIAFLLCWTPYAVASLVHFTIQPSPIPAIIRKLLYAFAVFNSAISPYLYGYFSFDLKKELLLLGNCTSGETQEKGSFSVSASAMFKYNFVFQKSGSPARCESRTRAPVGRAPH</sequence>
<evidence type="ECO:0000256" key="5">
    <source>
        <dbReference type="ARBA" id="ARBA00023136"/>
    </source>
</evidence>
<feature type="transmembrane region" description="Helical" evidence="7">
    <location>
        <begin position="55"/>
        <end position="74"/>
    </location>
</feature>
<dbReference type="SUPFAM" id="SSF81321">
    <property type="entry name" value="Family A G protein-coupled receptor-like"/>
    <property type="match status" value="1"/>
</dbReference>
<keyword evidence="5 7" id="KW-0472">Membrane</keyword>
<evidence type="ECO:0000313" key="10">
    <source>
        <dbReference type="Proteomes" id="UP000271098"/>
    </source>
</evidence>
<proteinExistence type="predicted"/>
<dbReference type="GO" id="GO:0042277">
    <property type="term" value="F:peptide binding"/>
    <property type="evidence" value="ECO:0007669"/>
    <property type="project" value="TreeGrafter"/>
</dbReference>
<evidence type="ECO:0000256" key="1">
    <source>
        <dbReference type="ARBA" id="ARBA00004651"/>
    </source>
</evidence>
<dbReference type="GO" id="GO:0005886">
    <property type="term" value="C:plasma membrane"/>
    <property type="evidence" value="ECO:0007669"/>
    <property type="project" value="UniProtKB-SubCell"/>
</dbReference>
<feature type="transmembrane region" description="Helical" evidence="7">
    <location>
        <begin position="20"/>
        <end position="43"/>
    </location>
</feature>
<dbReference type="GO" id="GO:0004930">
    <property type="term" value="F:G protein-coupled receptor activity"/>
    <property type="evidence" value="ECO:0007669"/>
    <property type="project" value="InterPro"/>
</dbReference>
<keyword evidence="2" id="KW-1003">Cell membrane</keyword>
<feature type="domain" description="G-protein coupled receptors family 1 profile" evidence="8">
    <location>
        <begin position="1"/>
        <end position="71"/>
    </location>
</feature>
<protein>
    <recommendedName>
        <fullName evidence="8">G-protein coupled receptors family 1 profile domain-containing protein</fullName>
    </recommendedName>
</protein>
<dbReference type="AlphaFoldDB" id="A0A3P6SVS0"/>
<keyword evidence="6" id="KW-0675">Receptor</keyword>
<evidence type="ECO:0000259" key="8">
    <source>
        <dbReference type="PROSITE" id="PS50262"/>
    </source>
</evidence>
<dbReference type="OrthoDB" id="5875096at2759"/>
<dbReference type="PROSITE" id="PS50262">
    <property type="entry name" value="G_PROTEIN_RECEP_F1_2"/>
    <property type="match status" value="1"/>
</dbReference>
<evidence type="ECO:0000313" key="9">
    <source>
        <dbReference type="EMBL" id="VDK57698.1"/>
    </source>
</evidence>
<evidence type="ECO:0000256" key="3">
    <source>
        <dbReference type="ARBA" id="ARBA00022692"/>
    </source>
</evidence>